<organism evidence="2">
    <name type="scientific">hydrothermal vent metagenome</name>
    <dbReference type="NCBI Taxonomy" id="652676"/>
    <lineage>
        <taxon>unclassified sequences</taxon>
        <taxon>metagenomes</taxon>
        <taxon>ecological metagenomes</taxon>
    </lineage>
</organism>
<evidence type="ECO:0000313" key="2">
    <source>
        <dbReference type="EMBL" id="VAW43228.1"/>
    </source>
</evidence>
<proteinExistence type="predicted"/>
<name>A0A3B0VI08_9ZZZZ</name>
<dbReference type="AlphaFoldDB" id="A0A3B0VI08"/>
<dbReference type="Pfam" id="PF14446">
    <property type="entry name" value="Prok-RING_1"/>
    <property type="match status" value="1"/>
</dbReference>
<accession>A0A3B0VI08</accession>
<sequence length="136" mass="15222">MPSLTITNNDIQAANELSLHCPICANPVEKFVDDADIQPVVCAKCGTLYHKACWEQSGGKCAVLGCGHDKYHVHGAATSPVLSIKYSDLPRHSANGRSGQTKRLKHEQRRQVEQMRRSGSLIRRLFQWLWDQIKIG</sequence>
<evidence type="ECO:0008006" key="3">
    <source>
        <dbReference type="Google" id="ProtNLM"/>
    </source>
</evidence>
<evidence type="ECO:0000256" key="1">
    <source>
        <dbReference type="SAM" id="MobiDB-lite"/>
    </source>
</evidence>
<feature type="region of interest" description="Disordered" evidence="1">
    <location>
        <begin position="91"/>
        <end position="112"/>
    </location>
</feature>
<reference evidence="2" key="1">
    <citation type="submission" date="2018-06" db="EMBL/GenBank/DDBJ databases">
        <authorList>
            <person name="Zhirakovskaya E."/>
        </authorList>
    </citation>
    <scope>NUCLEOTIDE SEQUENCE</scope>
</reference>
<dbReference type="InterPro" id="IPR039522">
    <property type="entry name" value="RING_finger_1_prok"/>
</dbReference>
<dbReference type="EMBL" id="UOEU01001048">
    <property type="protein sequence ID" value="VAW43228.1"/>
    <property type="molecule type" value="Genomic_DNA"/>
</dbReference>
<gene>
    <name evidence="2" type="ORF">MNBD_CHLOROFLEXI01-604</name>
</gene>
<protein>
    <recommendedName>
        <fullName evidence="3">Phorbol-ester/DAG-type domain-containing protein</fullName>
    </recommendedName>
</protein>